<keyword evidence="4" id="KW-1185">Reference proteome</keyword>
<organism evidence="3 4">
    <name type="scientific">Mycolicibacterium cosmeticum</name>
    <dbReference type="NCBI Taxonomy" id="258533"/>
    <lineage>
        <taxon>Bacteria</taxon>
        <taxon>Bacillati</taxon>
        <taxon>Actinomycetota</taxon>
        <taxon>Actinomycetes</taxon>
        <taxon>Mycobacteriales</taxon>
        <taxon>Mycobacteriaceae</taxon>
        <taxon>Mycolicibacterium</taxon>
    </lineage>
</organism>
<dbReference type="Pfam" id="PF14230">
    <property type="entry name" value="DUF4333"/>
    <property type="match status" value="2"/>
</dbReference>
<proteinExistence type="predicted"/>
<feature type="domain" description="DUF4333" evidence="2">
    <location>
        <begin position="102"/>
        <end position="164"/>
    </location>
</feature>
<comment type="caution">
    <text evidence="3">The sequence shown here is derived from an EMBL/GenBank/DDBJ whole genome shotgun (WGS) entry which is preliminary data.</text>
</comment>
<dbReference type="PROSITE" id="PS51257">
    <property type="entry name" value="PROKAR_LIPOPROTEIN"/>
    <property type="match status" value="1"/>
</dbReference>
<evidence type="ECO:0000313" key="4">
    <source>
        <dbReference type="Proteomes" id="UP000028870"/>
    </source>
</evidence>
<evidence type="ECO:0000313" key="3">
    <source>
        <dbReference type="EMBL" id="CDO06238.1"/>
    </source>
</evidence>
<keyword evidence="1" id="KW-0732">Signal</keyword>
<protein>
    <recommendedName>
        <fullName evidence="2">DUF4333 domain-containing protein</fullName>
    </recommendedName>
</protein>
<dbReference type="STRING" id="258533.BN977_01020"/>
<feature type="chain" id="PRO_5039222467" description="DUF4333 domain-containing protein" evidence="1">
    <location>
        <begin position="29"/>
        <end position="178"/>
    </location>
</feature>
<gene>
    <name evidence="3" type="ORF">BN977_01020</name>
</gene>
<dbReference type="eggNOG" id="ENOG50333I1">
    <property type="taxonomic scope" value="Bacteria"/>
</dbReference>
<dbReference type="InterPro" id="IPR025637">
    <property type="entry name" value="DUF4333"/>
</dbReference>
<evidence type="ECO:0000259" key="2">
    <source>
        <dbReference type="Pfam" id="PF14230"/>
    </source>
</evidence>
<dbReference type="EMBL" id="CCBB010000001">
    <property type="protein sequence ID" value="CDO06238.1"/>
    <property type="molecule type" value="Genomic_DNA"/>
</dbReference>
<dbReference type="Proteomes" id="UP000028870">
    <property type="component" value="Unassembled WGS sequence"/>
</dbReference>
<feature type="signal peptide" evidence="1">
    <location>
        <begin position="1"/>
        <end position="28"/>
    </location>
</feature>
<reference evidence="3" key="1">
    <citation type="submission" date="2014-03" db="EMBL/GenBank/DDBJ databases">
        <title>Draft Genome Sequence of Mycobacterium cosmeticum DSM 44829.</title>
        <authorList>
            <person name="Croce O."/>
            <person name="Robert C."/>
            <person name="Raoult D."/>
            <person name="Drancourt M."/>
        </authorList>
    </citation>
    <scope>NUCLEOTIDE SEQUENCE [LARGE SCALE GENOMIC DNA]</scope>
    <source>
        <strain evidence="3">DSM 44829</strain>
    </source>
</reference>
<feature type="domain" description="DUF4333" evidence="2">
    <location>
        <begin position="18"/>
        <end position="93"/>
    </location>
</feature>
<reference evidence="3" key="2">
    <citation type="submission" date="2014-03" db="EMBL/GenBank/DDBJ databases">
        <authorList>
            <person name="Urmite Genomes"/>
        </authorList>
    </citation>
    <scope>NUCLEOTIDE SEQUENCE</scope>
    <source>
        <strain evidence="3">DSM 44829</strain>
    </source>
</reference>
<sequence length="178" mass="18716">MNPMTRWMAAPVMLAAATLAACSFSASVGDNTVSKDQVQNQISEKVTEQGGTKPASVTCPADLKAEVGATLDCKMSDGSKDYGVNVTVTSVDGKTVNFDIVQTVDKNAVAEQISQQLSQQVGRAPESVTCPSDLKGDKGQTLRCQLTDSGETYGVTVTVTSVKGGDVKFDFKVDDQPQ</sequence>
<dbReference type="AlphaFoldDB" id="W9AL93"/>
<evidence type="ECO:0000256" key="1">
    <source>
        <dbReference type="SAM" id="SignalP"/>
    </source>
</evidence>
<name>W9AL93_MYCCO</name>
<accession>W9AL93</accession>